<proteinExistence type="predicted"/>
<dbReference type="Proteomes" id="UP000298097">
    <property type="component" value="Unassembled WGS sequence"/>
</dbReference>
<evidence type="ECO:0000313" key="1">
    <source>
        <dbReference type="EMBL" id="TGK41279.1"/>
    </source>
</evidence>
<dbReference type="OrthoDB" id="345199at2"/>
<keyword evidence="2" id="KW-1185">Reference proteome</keyword>
<accession>A0A4R9H6P2</accession>
<reference evidence="1" key="1">
    <citation type="journal article" date="2019" name="PLoS Negl. Trop. Dis.">
        <title>Revisiting the worldwide diversity of Leptospira species in the environment.</title>
        <authorList>
            <person name="Vincent A.T."/>
            <person name="Schiettekatte O."/>
            <person name="Bourhy P."/>
            <person name="Veyrier F.J."/>
            <person name="Picardeau M."/>
        </authorList>
    </citation>
    <scope>NUCLEOTIDE SEQUENCE [LARGE SCALE GENOMIC DNA]</scope>
    <source>
        <strain evidence="1">201800301</strain>
    </source>
</reference>
<evidence type="ECO:0000313" key="2">
    <source>
        <dbReference type="Proteomes" id="UP000298097"/>
    </source>
</evidence>
<name>A0A4R9H6P2_9LEPT</name>
<comment type="caution">
    <text evidence="1">The sequence shown here is derived from an EMBL/GenBank/DDBJ whole genome shotgun (WGS) entry which is preliminary data.</text>
</comment>
<organism evidence="1 2">
    <name type="scientific">Leptospira andrefontaineae</name>
    <dbReference type="NCBI Taxonomy" id="2484976"/>
    <lineage>
        <taxon>Bacteria</taxon>
        <taxon>Pseudomonadati</taxon>
        <taxon>Spirochaetota</taxon>
        <taxon>Spirochaetia</taxon>
        <taxon>Leptospirales</taxon>
        <taxon>Leptospiraceae</taxon>
        <taxon>Leptospira</taxon>
    </lineage>
</organism>
<gene>
    <name evidence="1" type="ORF">EHO65_07585</name>
</gene>
<protein>
    <submittedName>
        <fullName evidence="1">Uncharacterized protein</fullName>
    </submittedName>
</protein>
<dbReference type="AlphaFoldDB" id="A0A4R9H6P2"/>
<sequence length="446" mass="51658">MDEIVENALACTAEDIHEILSDLARKDRLLSTIDRRWEKSDREYYVRRDIQLIVWPIVFHQIQEEISQLDSYQKAEKLILSDAKIKDQLNTVVGTEEFFSHQVTFEGVMRKTLIPFLGENSLLEFDYEIALSQIRSIARDFEADYITVEEIAPLFGFRAEAESLQLDDDLTIEKLKPKEISILLNSGIHLSIQSPHSDIVLVVYEFGIVRRKRYKKQIGPRSFPVTRNTETKISWEELIITSLQLFKAGTVSSAGKIVNYTGLFKSSYLLQHTSSRPNVNSEYNLKNGEEGRAIDLWRRLNLVSINLPNFLVVALSRYSQSVLKSAYEDKIIDLMIAAEAIFLQSESDVNGELNYRLSHRAALFLEQDPNKQREIYRFFKSAYSMRSKIVHGSTLEIKKGQMSLNECVDLLNRYISYSIEKIVDLMRQQKNTKFKVDWDNITFPSR</sequence>
<dbReference type="RefSeq" id="WP_135773531.1">
    <property type="nucleotide sequence ID" value="NZ_RQEY01000012.1"/>
</dbReference>
<dbReference type="EMBL" id="RQEY01000012">
    <property type="protein sequence ID" value="TGK41279.1"/>
    <property type="molecule type" value="Genomic_DNA"/>
</dbReference>